<feature type="transmembrane region" description="Helical" evidence="8">
    <location>
        <begin position="193"/>
        <end position="212"/>
    </location>
</feature>
<dbReference type="GO" id="GO:0009252">
    <property type="term" value="P:peptidoglycan biosynthetic process"/>
    <property type="evidence" value="ECO:0007669"/>
    <property type="project" value="UniProtKB-UniRule"/>
</dbReference>
<feature type="transmembrane region" description="Helical" evidence="8">
    <location>
        <begin position="166"/>
        <end position="187"/>
    </location>
</feature>
<dbReference type="PRINTS" id="PR01806">
    <property type="entry name" value="VIRFACTRMVIN"/>
</dbReference>
<evidence type="ECO:0000256" key="5">
    <source>
        <dbReference type="ARBA" id="ARBA00022984"/>
    </source>
</evidence>
<keyword evidence="8 9" id="KW-0961">Cell wall biogenesis/degradation</keyword>
<keyword evidence="6 8" id="KW-1133">Transmembrane helix</keyword>
<organism evidence="10 11">
    <name type="scientific">Eiseniibacteriota bacterium</name>
    <dbReference type="NCBI Taxonomy" id="2212470"/>
    <lineage>
        <taxon>Bacteria</taxon>
        <taxon>Candidatus Eiseniibacteriota</taxon>
    </lineage>
</organism>
<feature type="transmembrane region" description="Helical" evidence="8">
    <location>
        <begin position="50"/>
        <end position="77"/>
    </location>
</feature>
<feature type="transmembrane region" description="Helical" evidence="8">
    <location>
        <begin position="416"/>
        <end position="434"/>
    </location>
</feature>
<dbReference type="InterPro" id="IPR004268">
    <property type="entry name" value="MurJ"/>
</dbReference>
<dbReference type="HAMAP" id="MF_02078">
    <property type="entry name" value="MurJ_MviN"/>
    <property type="match status" value="1"/>
</dbReference>
<dbReference type="EMBL" id="JAGQHS010000044">
    <property type="protein sequence ID" value="MCA9756176.1"/>
    <property type="molecule type" value="Genomic_DNA"/>
</dbReference>
<evidence type="ECO:0000256" key="3">
    <source>
        <dbReference type="ARBA" id="ARBA00022692"/>
    </source>
</evidence>
<dbReference type="PIRSF" id="PIRSF002869">
    <property type="entry name" value="MviN"/>
    <property type="match status" value="1"/>
</dbReference>
<dbReference type="AlphaFoldDB" id="A0A956NBY0"/>
<comment type="subcellular location">
    <subcellularLocation>
        <location evidence="1 8">Cell membrane</location>
        <topology evidence="1 8">Multi-pass membrane protein</topology>
    </subcellularLocation>
</comment>
<reference evidence="10" key="1">
    <citation type="submission" date="2020-04" db="EMBL/GenBank/DDBJ databases">
        <authorList>
            <person name="Zhang T."/>
        </authorList>
    </citation>
    <scope>NUCLEOTIDE SEQUENCE</scope>
    <source>
        <strain evidence="10">HKST-UBA02</strain>
    </source>
</reference>
<dbReference type="Pfam" id="PF03023">
    <property type="entry name" value="MurJ"/>
    <property type="match status" value="1"/>
</dbReference>
<feature type="transmembrane region" description="Helical" evidence="8">
    <location>
        <begin position="354"/>
        <end position="376"/>
    </location>
</feature>
<dbReference type="InterPro" id="IPR051050">
    <property type="entry name" value="Lipid_II_flippase_MurJ/MviN"/>
</dbReference>
<evidence type="ECO:0000256" key="2">
    <source>
        <dbReference type="ARBA" id="ARBA00022475"/>
    </source>
</evidence>
<feature type="transmembrane region" description="Helical" evidence="8">
    <location>
        <begin position="488"/>
        <end position="513"/>
    </location>
</feature>
<dbReference type="CDD" id="cd13123">
    <property type="entry name" value="MATE_MurJ_like"/>
    <property type="match status" value="1"/>
</dbReference>
<evidence type="ECO:0000256" key="7">
    <source>
        <dbReference type="ARBA" id="ARBA00023136"/>
    </source>
</evidence>
<dbReference type="PANTHER" id="PTHR47019:SF1">
    <property type="entry name" value="LIPID II FLIPPASE MURJ"/>
    <property type="match status" value="1"/>
</dbReference>
<keyword evidence="2 8" id="KW-1003">Cell membrane</keyword>
<gene>
    <name evidence="8 10" type="primary">murJ</name>
    <name evidence="10" type="ORF">KDA27_10260</name>
</gene>
<evidence type="ECO:0000256" key="8">
    <source>
        <dbReference type="HAMAP-Rule" id="MF_02078"/>
    </source>
</evidence>
<evidence type="ECO:0000313" key="11">
    <source>
        <dbReference type="Proteomes" id="UP000739538"/>
    </source>
</evidence>
<keyword evidence="4 8" id="KW-0133">Cell shape</keyword>
<keyword evidence="5 8" id="KW-0573">Peptidoglycan synthesis</keyword>
<feature type="transmembrane region" description="Helical" evidence="8">
    <location>
        <begin position="233"/>
        <end position="250"/>
    </location>
</feature>
<feature type="transmembrane region" description="Helical" evidence="8">
    <location>
        <begin position="89"/>
        <end position="115"/>
    </location>
</feature>
<evidence type="ECO:0000313" key="10">
    <source>
        <dbReference type="EMBL" id="MCA9756176.1"/>
    </source>
</evidence>
<dbReference type="PANTHER" id="PTHR47019">
    <property type="entry name" value="LIPID II FLIPPASE MURJ"/>
    <property type="match status" value="1"/>
</dbReference>
<evidence type="ECO:0000256" key="9">
    <source>
        <dbReference type="PIRNR" id="PIRNR002869"/>
    </source>
</evidence>
<dbReference type="GO" id="GO:0015648">
    <property type="term" value="F:lipid-linked peptidoglycan transporter activity"/>
    <property type="evidence" value="ECO:0007669"/>
    <property type="project" value="UniProtKB-UniRule"/>
</dbReference>
<keyword evidence="3 8" id="KW-0812">Transmembrane</keyword>
<dbReference type="NCBIfam" id="TIGR01695">
    <property type="entry name" value="murJ_mviN"/>
    <property type="match status" value="1"/>
</dbReference>
<comment type="pathway">
    <text evidence="8">Cell wall biogenesis; peptidoglycan biosynthesis.</text>
</comment>
<feature type="transmembrane region" description="Helical" evidence="8">
    <location>
        <begin position="446"/>
        <end position="468"/>
    </location>
</feature>
<feature type="transmembrane region" description="Helical" evidence="8">
    <location>
        <begin position="316"/>
        <end position="334"/>
    </location>
</feature>
<feature type="transmembrane region" description="Helical" evidence="8">
    <location>
        <begin position="388"/>
        <end position="404"/>
    </location>
</feature>
<comment type="similarity">
    <text evidence="8 9">Belongs to the MurJ/MviN family.</text>
</comment>
<proteinExistence type="inferred from homology"/>
<dbReference type="GO" id="GO:0005886">
    <property type="term" value="C:plasma membrane"/>
    <property type="evidence" value="ECO:0007669"/>
    <property type="project" value="UniProtKB-SubCell"/>
</dbReference>
<dbReference type="GO" id="GO:0071555">
    <property type="term" value="P:cell wall organization"/>
    <property type="evidence" value="ECO:0007669"/>
    <property type="project" value="UniProtKB-UniRule"/>
</dbReference>
<evidence type="ECO:0000256" key="6">
    <source>
        <dbReference type="ARBA" id="ARBA00022989"/>
    </source>
</evidence>
<protein>
    <recommendedName>
        <fullName evidence="8">Probable lipid II flippase MurJ</fullName>
    </recommendedName>
</protein>
<keyword evidence="8 9" id="KW-0813">Transport</keyword>
<evidence type="ECO:0000256" key="1">
    <source>
        <dbReference type="ARBA" id="ARBA00004651"/>
    </source>
</evidence>
<comment type="caution">
    <text evidence="10">The sequence shown here is derived from an EMBL/GenBank/DDBJ whole genome shotgun (WGS) entry which is preliminary data.</text>
</comment>
<accession>A0A956NBY0</accession>
<dbReference type="GO" id="GO:0034204">
    <property type="term" value="P:lipid translocation"/>
    <property type="evidence" value="ECO:0007669"/>
    <property type="project" value="TreeGrafter"/>
</dbReference>
<feature type="transmembrane region" description="Helical" evidence="8">
    <location>
        <begin position="277"/>
        <end position="296"/>
    </location>
</feature>
<dbReference type="GO" id="GO:0008360">
    <property type="term" value="P:regulation of cell shape"/>
    <property type="evidence" value="ECO:0007669"/>
    <property type="project" value="UniProtKB-UniRule"/>
</dbReference>
<feature type="transmembrane region" description="Helical" evidence="8">
    <location>
        <begin position="135"/>
        <end position="154"/>
    </location>
</feature>
<comment type="function">
    <text evidence="8 9">Involved in peptidoglycan biosynthesis. Transports lipid-linked peptidoglycan precursors from the inner to the outer leaflet of the cytoplasmic membrane.</text>
</comment>
<reference evidence="10" key="2">
    <citation type="journal article" date="2021" name="Microbiome">
        <title>Successional dynamics and alternative stable states in a saline activated sludge microbial community over 9 years.</title>
        <authorList>
            <person name="Wang Y."/>
            <person name="Ye J."/>
            <person name="Ju F."/>
            <person name="Liu L."/>
            <person name="Boyd J.A."/>
            <person name="Deng Y."/>
            <person name="Parks D.H."/>
            <person name="Jiang X."/>
            <person name="Yin X."/>
            <person name="Woodcroft B.J."/>
            <person name="Tyson G.W."/>
            <person name="Hugenholtz P."/>
            <person name="Polz M.F."/>
            <person name="Zhang T."/>
        </authorList>
    </citation>
    <scope>NUCLEOTIDE SEQUENCE</scope>
    <source>
        <strain evidence="10">HKST-UBA02</strain>
    </source>
</reference>
<evidence type="ECO:0000256" key="4">
    <source>
        <dbReference type="ARBA" id="ARBA00022960"/>
    </source>
</evidence>
<keyword evidence="7 8" id="KW-0472">Membrane</keyword>
<name>A0A956NBY0_UNCEI</name>
<dbReference type="Proteomes" id="UP000739538">
    <property type="component" value="Unassembled WGS sequence"/>
</dbReference>
<sequence length="532" mass="56457">MSKRADKAAVGLGAAALLMAASGLLSRLLGYGREILLAYFVGVGHESDAYFAAFVLPDLLNYLIAGGALSIAFLPIYSQALERDGEDAAARLLATTLGNLGLIVLVATGLLWVFADPLIRLQFPEFDPETHALTVEITRIVAPAQVFFFLGGVIKATLFARGRFGAAALAPLIYNLGIILGGVLLYPKFGIHGFAWGVLVGAAAGPFLAPFLDSRRDGWPGARIALLDPGFRRYLWVAAPLMFGQSLLTVDEWFDKWFGALIQPGAVAWLSYARKLMLIPVAVVGQAIATAALPTLTRLFEQHRSDELAQTVERTLRAALGLAIVGGAALAALADPFVRFAYERGQWEGSDTVVVASILRILAFAVPGWIVQQIAVRPFYARGDTWRPMILGTVVVLIAIPLYWGLSTSRGVEGLAWAGVIGMTANAAATLLLARRLHQAPRLAPLLNSGLRACLVAGPAWVATHFFAGWAFGGAGGAGAVELPGGTAGALLEVVSMGAIFAIVTFALLPFLGDPELRSLLARRLRIGRSRA</sequence>